<dbReference type="AlphaFoldDB" id="A0A418WTI0"/>
<evidence type="ECO:0000256" key="4">
    <source>
        <dbReference type="ARBA" id="ARBA00022519"/>
    </source>
</evidence>
<evidence type="ECO:0000256" key="6">
    <source>
        <dbReference type="ARBA" id="ARBA00022989"/>
    </source>
</evidence>
<evidence type="ECO:0000256" key="8">
    <source>
        <dbReference type="SAM" id="Phobius"/>
    </source>
</evidence>
<evidence type="ECO:0000256" key="1">
    <source>
        <dbReference type="ARBA" id="ARBA00004429"/>
    </source>
</evidence>
<reference evidence="10 11" key="1">
    <citation type="submission" date="2018-09" db="EMBL/GenBank/DDBJ databases">
        <authorList>
            <person name="Zhu H."/>
        </authorList>
    </citation>
    <scope>NUCLEOTIDE SEQUENCE [LARGE SCALE GENOMIC DNA]</scope>
    <source>
        <strain evidence="10 11">K1W22B-8</strain>
    </source>
</reference>
<feature type="domain" description="Major facilitator superfamily associated" evidence="9">
    <location>
        <begin position="31"/>
        <end position="375"/>
    </location>
</feature>
<keyword evidence="4" id="KW-0997">Cell inner membrane</keyword>
<keyword evidence="3" id="KW-1003">Cell membrane</keyword>
<feature type="transmembrane region" description="Helical" evidence="8">
    <location>
        <begin position="95"/>
        <end position="112"/>
    </location>
</feature>
<gene>
    <name evidence="10" type="ORF">D3874_01610</name>
</gene>
<evidence type="ECO:0000313" key="11">
    <source>
        <dbReference type="Proteomes" id="UP000284605"/>
    </source>
</evidence>
<feature type="transmembrane region" description="Helical" evidence="8">
    <location>
        <begin position="63"/>
        <end position="83"/>
    </location>
</feature>
<keyword evidence="7 8" id="KW-0472">Membrane</keyword>
<dbReference type="Gene3D" id="1.20.1250.20">
    <property type="entry name" value="MFS general substrate transporter like domains"/>
    <property type="match status" value="2"/>
</dbReference>
<comment type="subcellular location">
    <subcellularLocation>
        <location evidence="1">Cell inner membrane</location>
        <topology evidence="1">Multi-pass membrane protein</topology>
    </subcellularLocation>
</comment>
<feature type="transmembrane region" description="Helical" evidence="8">
    <location>
        <begin position="34"/>
        <end position="57"/>
    </location>
</feature>
<feature type="transmembrane region" description="Helical" evidence="8">
    <location>
        <begin position="223"/>
        <end position="243"/>
    </location>
</feature>
<dbReference type="NCBIfam" id="NF037955">
    <property type="entry name" value="mfs"/>
    <property type="match status" value="1"/>
</dbReference>
<keyword evidence="11" id="KW-1185">Reference proteome</keyword>
<proteinExistence type="predicted"/>
<accession>A0A418WTI0</accession>
<sequence length="409" mass="43694">MAGPEINKSRGNHPMESAAREPLRRRLPVAVRMAFFYAVSFSALGVIVPFLPVWLAHRGLDPIDISLVLGAGQVVRIFGNTGFGRLADRLGERRRILMGLTVISFLSFLLLLPAQGFFALLGAYVIASLFYPAQVSLTENLGVLAAYQRGYDYGIVRLWGSVTFIAATLVVGRLTPMTGPEGVIWVAIGTLGLTAASAWLLPDVRVPLPAVRRRGAVAAFLRNPVFLLFLGANALVQGSHAAYYTFSALYWQKAGLSDFTIGLIWSEGVLAEIVLFAISARFVNRLRPTTLIVVAGFGGILRWGVIAMTTDVAALLAVNWLHAASFAFAHLGAMHFIPRAIPPDLTATAQGLYSSVGISVAVAATTMALGPLYAVAGGAIFAIMAGFCALSAILAIALDRRWDGRPITL</sequence>
<comment type="caution">
    <text evidence="10">The sequence shown here is derived from an EMBL/GenBank/DDBJ whole genome shotgun (WGS) entry which is preliminary data.</text>
</comment>
<feature type="transmembrane region" description="Helical" evidence="8">
    <location>
        <begin position="182"/>
        <end position="202"/>
    </location>
</feature>
<dbReference type="Proteomes" id="UP000284605">
    <property type="component" value="Unassembled WGS sequence"/>
</dbReference>
<organism evidence="10 11">
    <name type="scientific">Oleomonas cavernae</name>
    <dbReference type="NCBI Taxonomy" id="2320859"/>
    <lineage>
        <taxon>Bacteria</taxon>
        <taxon>Pseudomonadati</taxon>
        <taxon>Pseudomonadota</taxon>
        <taxon>Alphaproteobacteria</taxon>
        <taxon>Acetobacterales</taxon>
        <taxon>Acetobacteraceae</taxon>
        <taxon>Oleomonas</taxon>
    </lineage>
</organism>
<dbReference type="EMBL" id="QYUK01000008">
    <property type="protein sequence ID" value="RJF94560.1"/>
    <property type="molecule type" value="Genomic_DNA"/>
</dbReference>
<name>A0A418WTI0_9PROT</name>
<dbReference type="PANTHER" id="PTHR23522">
    <property type="entry name" value="BLL5896 PROTEIN"/>
    <property type="match status" value="1"/>
</dbReference>
<dbReference type="GO" id="GO:0005886">
    <property type="term" value="C:plasma membrane"/>
    <property type="evidence" value="ECO:0007669"/>
    <property type="project" value="UniProtKB-SubCell"/>
</dbReference>
<evidence type="ECO:0000256" key="5">
    <source>
        <dbReference type="ARBA" id="ARBA00022692"/>
    </source>
</evidence>
<feature type="transmembrane region" description="Helical" evidence="8">
    <location>
        <begin position="290"/>
        <end position="306"/>
    </location>
</feature>
<keyword evidence="2" id="KW-0813">Transport</keyword>
<dbReference type="PIRSF" id="PIRSF004925">
    <property type="entry name" value="HcaT"/>
    <property type="match status" value="1"/>
</dbReference>
<dbReference type="GO" id="GO:0030395">
    <property type="term" value="F:lactose binding"/>
    <property type="evidence" value="ECO:0007669"/>
    <property type="project" value="TreeGrafter"/>
</dbReference>
<dbReference type="InterPro" id="IPR024989">
    <property type="entry name" value="MFS_assoc_dom"/>
</dbReference>
<evidence type="ECO:0000256" key="7">
    <source>
        <dbReference type="ARBA" id="ARBA00023136"/>
    </source>
</evidence>
<keyword evidence="6 8" id="KW-1133">Transmembrane helix</keyword>
<evidence type="ECO:0000313" key="10">
    <source>
        <dbReference type="EMBL" id="RJF94560.1"/>
    </source>
</evidence>
<feature type="transmembrane region" description="Helical" evidence="8">
    <location>
        <begin position="312"/>
        <end position="331"/>
    </location>
</feature>
<keyword evidence="5 8" id="KW-0812">Transmembrane</keyword>
<feature type="transmembrane region" description="Helical" evidence="8">
    <location>
        <begin position="158"/>
        <end position="176"/>
    </location>
</feature>
<evidence type="ECO:0000259" key="9">
    <source>
        <dbReference type="Pfam" id="PF12832"/>
    </source>
</evidence>
<feature type="transmembrane region" description="Helical" evidence="8">
    <location>
        <begin position="263"/>
        <end position="283"/>
    </location>
</feature>
<dbReference type="PANTHER" id="PTHR23522:SF10">
    <property type="entry name" value="3-PHENYLPROPIONIC ACID TRANSPORTER-RELATED"/>
    <property type="match status" value="1"/>
</dbReference>
<protein>
    <submittedName>
        <fullName evidence="10">MFS transporter</fullName>
    </submittedName>
</protein>
<dbReference type="InterPro" id="IPR036259">
    <property type="entry name" value="MFS_trans_sf"/>
</dbReference>
<dbReference type="Pfam" id="PF12832">
    <property type="entry name" value="MFS_1_like"/>
    <property type="match status" value="1"/>
</dbReference>
<dbReference type="InterPro" id="IPR026032">
    <property type="entry name" value="HcaT-like"/>
</dbReference>
<evidence type="ECO:0000256" key="3">
    <source>
        <dbReference type="ARBA" id="ARBA00022475"/>
    </source>
</evidence>
<feature type="transmembrane region" description="Helical" evidence="8">
    <location>
        <begin position="118"/>
        <end position="137"/>
    </location>
</feature>
<feature type="transmembrane region" description="Helical" evidence="8">
    <location>
        <begin position="379"/>
        <end position="398"/>
    </location>
</feature>
<feature type="transmembrane region" description="Helical" evidence="8">
    <location>
        <begin position="352"/>
        <end position="373"/>
    </location>
</feature>
<dbReference type="SUPFAM" id="SSF103473">
    <property type="entry name" value="MFS general substrate transporter"/>
    <property type="match status" value="1"/>
</dbReference>
<dbReference type="GO" id="GO:0015528">
    <property type="term" value="F:lactose:proton symporter activity"/>
    <property type="evidence" value="ECO:0007669"/>
    <property type="project" value="TreeGrafter"/>
</dbReference>
<evidence type="ECO:0000256" key="2">
    <source>
        <dbReference type="ARBA" id="ARBA00022448"/>
    </source>
</evidence>